<dbReference type="AlphaFoldDB" id="A0A1F4PN26"/>
<keyword evidence="1" id="KW-0472">Membrane</keyword>
<accession>A0A1F4PN26</accession>
<dbReference type="EMBL" id="METE01000011">
    <property type="protein sequence ID" value="OGB85087.1"/>
    <property type="molecule type" value="Genomic_DNA"/>
</dbReference>
<name>A0A1F4PN26_UNCK3</name>
<evidence type="ECO:0000313" key="2">
    <source>
        <dbReference type="EMBL" id="OGB85087.1"/>
    </source>
</evidence>
<evidence type="ECO:0000256" key="1">
    <source>
        <dbReference type="SAM" id="Phobius"/>
    </source>
</evidence>
<reference evidence="2 3" key="1">
    <citation type="journal article" date="2016" name="Nat. Commun.">
        <title>Thousands of microbial genomes shed light on interconnected biogeochemical processes in an aquifer system.</title>
        <authorList>
            <person name="Anantharaman K."/>
            <person name="Brown C.T."/>
            <person name="Hug L.A."/>
            <person name="Sharon I."/>
            <person name="Castelle C.J."/>
            <person name="Probst A.J."/>
            <person name="Thomas B.C."/>
            <person name="Singh A."/>
            <person name="Wilkins M.J."/>
            <person name="Karaoz U."/>
            <person name="Brodie E.L."/>
            <person name="Williams K.H."/>
            <person name="Hubbard S.S."/>
            <person name="Banfield J.F."/>
        </authorList>
    </citation>
    <scope>NUCLEOTIDE SEQUENCE [LARGE SCALE GENOMIC DNA]</scope>
</reference>
<evidence type="ECO:0000313" key="3">
    <source>
        <dbReference type="Proteomes" id="UP000179010"/>
    </source>
</evidence>
<feature type="transmembrane region" description="Helical" evidence="1">
    <location>
        <begin position="38"/>
        <end position="56"/>
    </location>
</feature>
<gene>
    <name evidence="2" type="ORF">A2994_00560</name>
</gene>
<organism evidence="2 3">
    <name type="scientific">candidate division Kazan bacterium RIFCSPLOWO2_01_FULL_48_13</name>
    <dbReference type="NCBI Taxonomy" id="1798539"/>
    <lineage>
        <taxon>Bacteria</taxon>
        <taxon>Bacteria division Kazan-3B-28</taxon>
    </lineage>
</organism>
<dbReference type="Proteomes" id="UP000179010">
    <property type="component" value="Unassembled WGS sequence"/>
</dbReference>
<sequence length="71" mass="8413">MAVKTKTSKLGKLKSLMREHKRSFIILIPEEHDDAPHWLFWLLLILIFIFFVSWLWSNWSGAGALMSYLSY</sequence>
<comment type="caution">
    <text evidence="2">The sequence shown here is derived from an EMBL/GenBank/DDBJ whole genome shotgun (WGS) entry which is preliminary data.</text>
</comment>
<keyword evidence="1" id="KW-0812">Transmembrane</keyword>
<proteinExistence type="predicted"/>
<protein>
    <submittedName>
        <fullName evidence="2">Uncharacterized protein</fullName>
    </submittedName>
</protein>
<dbReference type="STRING" id="1798539.A2994_00560"/>
<keyword evidence="1" id="KW-1133">Transmembrane helix</keyword>